<dbReference type="EMBL" id="JTDK01000018">
    <property type="protein sequence ID" value="KHK95827.1"/>
    <property type="molecule type" value="Genomic_DNA"/>
</dbReference>
<sequence length="77" mass="8397">MASMTIRNLDDETKARLRVRAARHGRSTEAEVRAILTAAVSGAEVSLGTRFAELYANLGPLDVEPRTEAARAVDFPR</sequence>
<gene>
    <name evidence="2" type="ORF">LK09_17505</name>
</gene>
<accession>A0A0B2A2K7</accession>
<dbReference type="Gene3D" id="1.10.1220.10">
    <property type="entry name" value="Met repressor-like"/>
    <property type="match status" value="1"/>
</dbReference>
<evidence type="ECO:0000259" key="1">
    <source>
        <dbReference type="Pfam" id="PF22513"/>
    </source>
</evidence>
<dbReference type="GO" id="GO:0006355">
    <property type="term" value="P:regulation of DNA-templated transcription"/>
    <property type="evidence" value="ECO:0007669"/>
    <property type="project" value="InterPro"/>
</dbReference>
<dbReference type="AlphaFoldDB" id="A0A0B2A2K7"/>
<reference evidence="2 3" key="1">
    <citation type="submission" date="2014-11" db="EMBL/GenBank/DDBJ databases">
        <title>Genome sequence of Microbacterium mangrovi MUSC 115(T).</title>
        <authorList>
            <person name="Lee L.-H."/>
        </authorList>
    </citation>
    <scope>NUCLEOTIDE SEQUENCE [LARGE SCALE GENOMIC DNA]</scope>
    <source>
        <strain evidence="2 3">MUSC 115</strain>
    </source>
</reference>
<evidence type="ECO:0000313" key="2">
    <source>
        <dbReference type="EMBL" id="KHK95827.1"/>
    </source>
</evidence>
<dbReference type="InterPro" id="IPR010985">
    <property type="entry name" value="Ribbon_hlx_hlx"/>
</dbReference>
<dbReference type="Proteomes" id="UP000031030">
    <property type="component" value="Unassembled WGS sequence"/>
</dbReference>
<comment type="caution">
    <text evidence="2">The sequence shown here is derived from an EMBL/GenBank/DDBJ whole genome shotgun (WGS) entry which is preliminary data.</text>
</comment>
<protein>
    <recommendedName>
        <fullName evidence="1">Antitoxin FitA-like ribbon-helix-helix domain-containing protein</fullName>
    </recommendedName>
</protein>
<organism evidence="2 3">
    <name type="scientific">Microbacterium mangrovi</name>
    <dbReference type="NCBI Taxonomy" id="1348253"/>
    <lineage>
        <taxon>Bacteria</taxon>
        <taxon>Bacillati</taxon>
        <taxon>Actinomycetota</taxon>
        <taxon>Actinomycetes</taxon>
        <taxon>Micrococcales</taxon>
        <taxon>Microbacteriaceae</taxon>
        <taxon>Microbacterium</taxon>
    </lineage>
</organism>
<dbReference type="OrthoDB" id="2389872at2"/>
<name>A0A0B2A2K7_9MICO</name>
<dbReference type="SUPFAM" id="SSF47598">
    <property type="entry name" value="Ribbon-helix-helix"/>
    <property type="match status" value="1"/>
</dbReference>
<dbReference type="Pfam" id="PF22513">
    <property type="entry name" value="FitA-like_RHH"/>
    <property type="match status" value="1"/>
</dbReference>
<evidence type="ECO:0000313" key="3">
    <source>
        <dbReference type="Proteomes" id="UP000031030"/>
    </source>
</evidence>
<feature type="domain" description="Antitoxin FitA-like ribbon-helix-helix" evidence="1">
    <location>
        <begin position="2"/>
        <end position="40"/>
    </location>
</feature>
<proteinExistence type="predicted"/>
<dbReference type="InterPro" id="IPR013321">
    <property type="entry name" value="Arc_rbn_hlx_hlx"/>
</dbReference>
<dbReference type="RefSeq" id="WP_039402469.1">
    <property type="nucleotide sequence ID" value="NZ_JTDK01000018.1"/>
</dbReference>
<dbReference type="STRING" id="1348253.LK09_17505"/>
<keyword evidence="3" id="KW-1185">Reference proteome</keyword>
<dbReference type="InterPro" id="IPR053853">
    <property type="entry name" value="FitA-like_RHH"/>
</dbReference>